<evidence type="ECO:0000256" key="1">
    <source>
        <dbReference type="SAM" id="MobiDB-lite"/>
    </source>
</evidence>
<protein>
    <submittedName>
        <fullName evidence="4">Pilus assembly protein</fullName>
    </submittedName>
</protein>
<keyword evidence="5" id="KW-1185">Reference proteome</keyword>
<dbReference type="AlphaFoldDB" id="A0A7W3XXA3"/>
<keyword evidence="2" id="KW-0812">Transmembrane</keyword>
<feature type="compositionally biased region" description="Basic and acidic residues" evidence="1">
    <location>
        <begin position="14"/>
        <end position="23"/>
    </location>
</feature>
<name>A0A7W3XXA3_9ACTN</name>
<evidence type="ECO:0000313" key="4">
    <source>
        <dbReference type="EMBL" id="MBB0230586.1"/>
    </source>
</evidence>
<feature type="region of interest" description="Disordered" evidence="1">
    <location>
        <begin position="1"/>
        <end position="23"/>
    </location>
</feature>
<proteinExistence type="predicted"/>
<sequence>MPRGNTPTRPVGGPRDRSARRPDDRGVTAVELVLLAPLIITFVLVLAGLGQMVSGRNAVDGAARDAARAGSLERTAAEARAASTAVVGDQLERVCVPGSVRVRPTGSGHEPGSLYAVEVSCRVRALAMLGLPITTTVSSTSASPIDPYRRSG</sequence>
<evidence type="ECO:0000256" key="2">
    <source>
        <dbReference type="SAM" id="Phobius"/>
    </source>
</evidence>
<keyword evidence="2" id="KW-1133">Transmembrane helix</keyword>
<feature type="transmembrane region" description="Helical" evidence="2">
    <location>
        <begin position="27"/>
        <end position="49"/>
    </location>
</feature>
<gene>
    <name evidence="4" type="ORF">FOE67_13940</name>
</gene>
<keyword evidence="2" id="KW-0472">Membrane</keyword>
<feature type="domain" description="TadE-like" evidence="3">
    <location>
        <begin position="26"/>
        <end position="68"/>
    </location>
</feature>
<reference evidence="5" key="1">
    <citation type="submission" date="2019-10" db="EMBL/GenBank/DDBJ databases">
        <title>Streptomyces sp. nov., a novel actinobacterium isolated from alkaline environment.</title>
        <authorList>
            <person name="Golinska P."/>
        </authorList>
    </citation>
    <scope>NUCLEOTIDE SEQUENCE [LARGE SCALE GENOMIC DNA]</scope>
    <source>
        <strain evidence="5">DSM 42108</strain>
    </source>
</reference>
<comment type="caution">
    <text evidence="4">The sequence shown here is derived from an EMBL/GenBank/DDBJ whole genome shotgun (WGS) entry which is preliminary data.</text>
</comment>
<dbReference type="EMBL" id="VKHS01000310">
    <property type="protein sequence ID" value="MBB0230586.1"/>
    <property type="molecule type" value="Genomic_DNA"/>
</dbReference>
<accession>A0A7W3XXA3</accession>
<dbReference type="Pfam" id="PF07811">
    <property type="entry name" value="TadE"/>
    <property type="match status" value="1"/>
</dbReference>
<dbReference type="Proteomes" id="UP000530234">
    <property type="component" value="Unassembled WGS sequence"/>
</dbReference>
<dbReference type="InterPro" id="IPR012495">
    <property type="entry name" value="TadE-like_dom"/>
</dbReference>
<evidence type="ECO:0000313" key="5">
    <source>
        <dbReference type="Proteomes" id="UP000530234"/>
    </source>
</evidence>
<organism evidence="4 5">
    <name type="scientific">Streptomyces calidiresistens</name>
    <dbReference type="NCBI Taxonomy" id="1485586"/>
    <lineage>
        <taxon>Bacteria</taxon>
        <taxon>Bacillati</taxon>
        <taxon>Actinomycetota</taxon>
        <taxon>Actinomycetes</taxon>
        <taxon>Kitasatosporales</taxon>
        <taxon>Streptomycetaceae</taxon>
        <taxon>Streptomyces</taxon>
    </lineage>
</organism>
<evidence type="ECO:0000259" key="3">
    <source>
        <dbReference type="Pfam" id="PF07811"/>
    </source>
</evidence>